<dbReference type="GO" id="GO:0008993">
    <property type="term" value="F:rhamnulokinase activity"/>
    <property type="evidence" value="ECO:0007669"/>
    <property type="project" value="UniProtKB-UniRule"/>
</dbReference>
<dbReference type="NCBIfam" id="TIGR02627">
    <property type="entry name" value="rhamnulo_kin"/>
    <property type="match status" value="1"/>
</dbReference>
<organism evidence="15 16">
    <name type="scientific">Brevibacillus nitrificans</name>
    <dbReference type="NCBI Taxonomy" id="651560"/>
    <lineage>
        <taxon>Bacteria</taxon>
        <taxon>Bacillati</taxon>
        <taxon>Bacillota</taxon>
        <taxon>Bacilli</taxon>
        <taxon>Bacillales</taxon>
        <taxon>Paenibacillaceae</taxon>
        <taxon>Brevibacillus</taxon>
    </lineage>
</organism>
<evidence type="ECO:0000256" key="11">
    <source>
        <dbReference type="HAMAP-Rule" id="MF_00541"/>
    </source>
</evidence>
<keyword evidence="8 11" id="KW-0413">Isomerase</keyword>
<keyword evidence="4 12" id="KW-0547">Nucleotide-binding</keyword>
<dbReference type="Gene3D" id="3.20.20.150">
    <property type="entry name" value="Divalent-metal-dependent TIM barrel enzymes"/>
    <property type="match status" value="1"/>
</dbReference>
<comment type="cofactor">
    <cofactor evidence="12">
        <name>Mg(2+)</name>
        <dbReference type="ChEBI" id="CHEBI:18420"/>
    </cofactor>
</comment>
<comment type="cofactor">
    <cofactor evidence="11">
        <name>Mn(2+)</name>
        <dbReference type="ChEBI" id="CHEBI:29035"/>
    </cofactor>
    <text evidence="11">Binds 1 Mn(2+) ion per subunit.</text>
</comment>
<keyword evidence="6 12" id="KW-0067">ATP-binding</keyword>
<comment type="catalytic activity">
    <reaction evidence="11">
        <text>L-rhamnopyranose = L-rhamnulose</text>
        <dbReference type="Rhea" id="RHEA:23160"/>
        <dbReference type="ChEBI" id="CHEBI:17897"/>
        <dbReference type="ChEBI" id="CHEBI:62346"/>
        <dbReference type="EC" id="5.3.1.14"/>
    </reaction>
</comment>
<dbReference type="UniPathway" id="UPA00541">
    <property type="reaction ID" value="UER00601"/>
</dbReference>
<protein>
    <recommendedName>
        <fullName evidence="11 12">Multifunctional fusion protein</fullName>
    </recommendedName>
    <domain>
        <recommendedName>
            <fullName evidence="12">Rhamnulokinase</fullName>
            <shortName evidence="12">RhaB</shortName>
            <ecNumber evidence="12">2.7.1.5</ecNumber>
        </recommendedName>
        <alternativeName>
            <fullName evidence="12">ATP:L-rhamnulose phosphotransferase</fullName>
        </alternativeName>
        <alternativeName>
            <fullName evidence="12">L-rhamnulose 1-kinase</fullName>
        </alternativeName>
        <alternativeName>
            <fullName evidence="12">Rhamnulose kinase</fullName>
        </alternativeName>
    </domain>
    <domain>
        <recommendedName>
            <fullName evidence="11">L-rhamnose isomerase</fullName>
            <ecNumber evidence="11">5.3.1.14</ecNumber>
        </recommendedName>
    </domain>
</protein>
<dbReference type="InterPro" id="IPR018485">
    <property type="entry name" value="FGGY_C"/>
</dbReference>
<comment type="pathway">
    <text evidence="11">Carbohydrate degradation; L-rhamnose degradation; glycerone phosphate from L-rhamnose: step 1/3.</text>
</comment>
<dbReference type="InterPro" id="IPR018484">
    <property type="entry name" value="FGGY_N"/>
</dbReference>
<dbReference type="GO" id="GO:0005737">
    <property type="term" value="C:cytoplasm"/>
    <property type="evidence" value="ECO:0007669"/>
    <property type="project" value="UniProtKB-SubCell"/>
</dbReference>
<keyword evidence="1 11" id="KW-0963">Cytoplasm</keyword>
<evidence type="ECO:0000313" key="16">
    <source>
        <dbReference type="Proteomes" id="UP000269573"/>
    </source>
</evidence>
<name>A0A3M8D1L1_9BACL</name>
<evidence type="ECO:0000256" key="5">
    <source>
        <dbReference type="ARBA" id="ARBA00022777"/>
    </source>
</evidence>
<comment type="similarity">
    <text evidence="12">Belongs to the rhamnulokinase family.</text>
</comment>
<feature type="binding site" evidence="12">
    <location>
        <begin position="237"/>
        <end position="239"/>
    </location>
    <ligand>
        <name>substrate</name>
    </ligand>
</feature>
<dbReference type="HAMAP" id="MF_01535">
    <property type="entry name" value="Rhamnulokinase"/>
    <property type="match status" value="1"/>
</dbReference>
<feature type="binding site" evidence="12">
    <location>
        <begin position="14"/>
        <end position="18"/>
    </location>
    <ligand>
        <name>ATP</name>
        <dbReference type="ChEBI" id="CHEBI:30616"/>
    </ligand>
</feature>
<dbReference type="NCBIfam" id="TIGR01748">
    <property type="entry name" value="rhaA"/>
    <property type="match status" value="1"/>
</dbReference>
<keyword evidence="16" id="KW-1185">Reference proteome</keyword>
<dbReference type="Gene3D" id="3.30.420.40">
    <property type="match status" value="2"/>
</dbReference>
<dbReference type="FunFam" id="3.30.420.40:FF:000064">
    <property type="entry name" value="Rhamnulokinase"/>
    <property type="match status" value="1"/>
</dbReference>
<evidence type="ECO:0000256" key="8">
    <source>
        <dbReference type="ARBA" id="ARBA00023235"/>
    </source>
</evidence>
<feature type="binding site" evidence="11">
    <location>
        <position position="756"/>
    </location>
    <ligand>
        <name>Mn(2+)</name>
        <dbReference type="ChEBI" id="CHEBI:29035"/>
    </ligand>
</feature>
<dbReference type="InterPro" id="IPR009308">
    <property type="entry name" value="Rhamnose_isomerase"/>
</dbReference>
<evidence type="ECO:0000256" key="7">
    <source>
        <dbReference type="ARBA" id="ARBA00023211"/>
    </source>
</evidence>
<feature type="disulfide bond" evidence="12">
    <location>
        <begin position="356"/>
        <end position="373"/>
    </location>
</feature>
<keyword evidence="7 11" id="KW-0464">Manganese</keyword>
<evidence type="ECO:0000313" key="15">
    <source>
        <dbReference type="EMBL" id="RNB81075.1"/>
    </source>
</evidence>
<evidence type="ECO:0000256" key="12">
    <source>
        <dbReference type="HAMAP-Rule" id="MF_01535"/>
    </source>
</evidence>
<feature type="binding site" evidence="11">
    <location>
        <position position="790"/>
    </location>
    <ligand>
        <name>Mn(2+)</name>
        <dbReference type="ChEBI" id="CHEBI:29035"/>
    </ligand>
</feature>
<dbReference type="InterPro" id="IPR050337">
    <property type="entry name" value="L-rhamnose_isomerase"/>
</dbReference>
<dbReference type="GO" id="GO:0019324">
    <property type="term" value="P:L-lyxose metabolic process"/>
    <property type="evidence" value="ECO:0007669"/>
    <property type="project" value="TreeGrafter"/>
</dbReference>
<dbReference type="CDD" id="cd07771">
    <property type="entry name" value="ASKHA_NBD_FGGY_RhaB-like"/>
    <property type="match status" value="1"/>
</dbReference>
<comment type="caution">
    <text evidence="12">Lacks conserved residue(s) required for the propagation of feature annotation.</text>
</comment>
<dbReference type="Pfam" id="PF02782">
    <property type="entry name" value="FGGY_C"/>
    <property type="match status" value="1"/>
</dbReference>
<keyword evidence="12" id="KW-0460">Magnesium</keyword>
<dbReference type="EC" id="5.3.1.14" evidence="11"/>
<evidence type="ECO:0000256" key="2">
    <source>
        <dbReference type="ARBA" id="ARBA00022679"/>
    </source>
</evidence>
<feature type="domain" description="Carbohydrate kinase FGGY C-terminal" evidence="14">
    <location>
        <begin position="255"/>
        <end position="443"/>
    </location>
</feature>
<feature type="active site" description="Proton acceptor" evidence="12">
    <location>
        <position position="238"/>
    </location>
</feature>
<dbReference type="AlphaFoldDB" id="A0A3M8D1L1"/>
<comment type="similarity">
    <text evidence="10 11">Belongs to the rhamnose isomerase family.</text>
</comment>
<dbReference type="FunFam" id="3.20.20.150:FF:000006">
    <property type="entry name" value="L-rhamnose isomerase"/>
    <property type="match status" value="1"/>
</dbReference>
<evidence type="ECO:0000256" key="10">
    <source>
        <dbReference type="ARBA" id="ARBA00061402"/>
    </source>
</evidence>
<dbReference type="InterPro" id="IPR043129">
    <property type="entry name" value="ATPase_NBD"/>
</dbReference>
<evidence type="ECO:0000256" key="1">
    <source>
        <dbReference type="ARBA" id="ARBA00022490"/>
    </source>
</evidence>
<dbReference type="GO" id="GO:0019301">
    <property type="term" value="P:rhamnose catabolic process"/>
    <property type="evidence" value="ECO:0007669"/>
    <property type="project" value="UniProtKB-UniRule"/>
</dbReference>
<accession>A0A3M8D1L1</accession>
<dbReference type="GO" id="GO:0030145">
    <property type="term" value="F:manganese ion binding"/>
    <property type="evidence" value="ECO:0007669"/>
    <property type="project" value="UniProtKB-UniRule"/>
</dbReference>
<dbReference type="GO" id="GO:0008740">
    <property type="term" value="F:L-rhamnose isomerase activity"/>
    <property type="evidence" value="ECO:0007669"/>
    <property type="project" value="UniProtKB-UniRule"/>
</dbReference>
<keyword evidence="3 11" id="KW-0479">Metal-binding</keyword>
<feature type="binding site" evidence="12">
    <location>
        <position position="405"/>
    </location>
    <ligand>
        <name>ATP</name>
        <dbReference type="ChEBI" id="CHEBI:30616"/>
    </ligand>
</feature>
<feature type="binding site" evidence="12">
    <location>
        <position position="306"/>
    </location>
    <ligand>
        <name>ATP</name>
        <dbReference type="ChEBI" id="CHEBI:30616"/>
    </ligand>
</feature>
<dbReference type="InterPro" id="IPR013449">
    <property type="entry name" value="Rhamnulokinase"/>
</dbReference>
<feature type="domain" description="Carbohydrate kinase FGGY N-terminal" evidence="13">
    <location>
        <begin position="8"/>
        <end position="245"/>
    </location>
</feature>
<dbReference type="InterPro" id="IPR036237">
    <property type="entry name" value="Xyl_isomerase-like_sf"/>
</dbReference>
<evidence type="ECO:0000259" key="14">
    <source>
        <dbReference type="Pfam" id="PF02782"/>
    </source>
</evidence>
<gene>
    <name evidence="11 15" type="primary">rhaA</name>
    <name evidence="12" type="synonym">rhaB</name>
    <name evidence="15" type="ORF">EDM59_23090</name>
</gene>
<dbReference type="SUPFAM" id="SSF51658">
    <property type="entry name" value="Xylose isomerase-like"/>
    <property type="match status" value="1"/>
</dbReference>
<evidence type="ECO:0000256" key="3">
    <source>
        <dbReference type="ARBA" id="ARBA00022723"/>
    </source>
</evidence>
<keyword evidence="9 12" id="KW-0684">Rhamnose metabolism</keyword>
<feature type="binding site" evidence="11">
    <location>
        <position position="788"/>
    </location>
    <ligand>
        <name>Mn(2+)</name>
        <dbReference type="ChEBI" id="CHEBI:29035"/>
    </ligand>
</feature>
<dbReference type="Proteomes" id="UP000269573">
    <property type="component" value="Unassembled WGS sequence"/>
</dbReference>
<sequence length="922" mass="103543">MHGVGSHIAVDIGASSGRLVLGTVSDGRIHLQEIHRFQNGFEETDGHCYWNIDYLFQEVMTGLQKAKQQGITACTLGIDTWAVDYVLLDGEGQRLHEIYAYRDERTKHAIEKVTRQLPAEAIYEKTGIQFQPFNTLFQLAVHDPVQLKQADQILLVPDYLYFLLTGKRINEVTNASTTQLLHLQTREYDEDLLKLLGLDRSQFAELVQPGTSLGRVQSKWREAYDLPDCEVICVATHDTASAVLGVPADPAKSFAYLSSGTWSLMGVELDSPIHSAEARERNFTNEWGAFHTYRFLKNIMGMWLIQEVHRHYEGAISFAKFVELAKEEPAFTTFIDFTDVRFLNPRSMVGEIQSYCRETGQLVPQTPGEMARCIYDNLAILYALCVEEMEAITGRAIEVIHIVGGGSSNQLLCQLTANVSGKKVTAGPTESTALGNLAVQMIATGEVSDIHEARSLIRHTFASAGYEPETACHRAEWIEEFKRVTTGERKGVTSVSTGVEASYQEAKKLYEKHGIDVEAVLEKLSAIKVSMHCWQGDDVRGFLNRDQELTGGIAVTGNYPGAARTPEELRQDLEKAFSLIPGKHKVNLHAIYADTDEQVEIDKLAPRHFEKWVSWAKEQELGLDFNPTCFSHEKSADGFTLSHPDPEIRQFWIDHCKASRKIGAYFGEQLGQTCVTNVWIPDGYKDIPVDRMAPRQRLKDALDEIFREELNPAHNLDAVESKVFGIGSESYVVGSHEFYMGYGLQNGKIICLDAGHFHPTETISGKLSSLALFSQGILLHVSRPVRWDSDHVVIMDDELLDIARELVRHDLLGMTHIGLDFFDGSINRIAAWVIGMRNTQKALLRAMLEPTDYLRQVELAGDYTTRLALMEEFKSYPFGAVWDMFCARQGVPVREEWLAEVKQYEREVLSLRGGQPKAAISS</sequence>
<comment type="function">
    <text evidence="12">Involved in the catabolism of L-rhamnose (6-deoxy-L-mannose). Catalyzes the transfer of the gamma-phosphate group from ATP to the 1-hydroxyl group of L-rhamnulose to yield L-rhamnulose 1-phosphate.</text>
</comment>
<feature type="binding site" evidence="12">
    <location>
        <position position="261"/>
    </location>
    <ligand>
        <name>ATP</name>
        <dbReference type="ChEBI" id="CHEBI:30616"/>
    </ligand>
</feature>
<evidence type="ECO:0000259" key="13">
    <source>
        <dbReference type="Pfam" id="PF00370"/>
    </source>
</evidence>
<dbReference type="EMBL" id="RHHU01000016">
    <property type="protein sequence ID" value="RNB81075.1"/>
    <property type="molecule type" value="Genomic_DNA"/>
</dbReference>
<dbReference type="PANTHER" id="PTHR30268:SF0">
    <property type="entry name" value="L-RHAMNOSE ISOMERASE"/>
    <property type="match status" value="1"/>
</dbReference>
<comment type="pathway">
    <text evidence="12">Carbohydrate degradation; L-rhamnose degradation; glycerone phosphate from L-rhamnose: step 2/3.</text>
</comment>
<feature type="binding site" evidence="12">
    <location>
        <position position="82"/>
    </location>
    <ligand>
        <name>substrate</name>
    </ligand>
</feature>
<dbReference type="Pfam" id="PF00370">
    <property type="entry name" value="FGGY_N"/>
    <property type="match status" value="1"/>
</dbReference>
<keyword evidence="5 12" id="KW-0418">Kinase</keyword>
<proteinExistence type="inferred from homology"/>
<comment type="function">
    <text evidence="11">Catalyzes the interconversion of L-rhamnose and L-rhamnulose.</text>
</comment>
<keyword evidence="2 12" id="KW-0808">Transferase</keyword>
<dbReference type="EC" id="2.7.1.5" evidence="12"/>
<dbReference type="GO" id="GO:0005524">
    <property type="term" value="F:ATP binding"/>
    <property type="evidence" value="ECO:0007669"/>
    <property type="project" value="UniProtKB-KW"/>
</dbReference>
<dbReference type="NCBIfam" id="NF002203">
    <property type="entry name" value="PRK01076.1"/>
    <property type="match status" value="1"/>
</dbReference>
<dbReference type="Pfam" id="PF06134">
    <property type="entry name" value="RhaA"/>
    <property type="match status" value="1"/>
</dbReference>
<keyword evidence="12" id="KW-1015">Disulfide bond</keyword>
<evidence type="ECO:0000256" key="4">
    <source>
        <dbReference type="ARBA" id="ARBA00022741"/>
    </source>
</evidence>
<comment type="caution">
    <text evidence="15">The sequence shown here is derived from an EMBL/GenBank/DDBJ whole genome shotgun (WGS) entry which is preliminary data.</text>
</comment>
<comment type="catalytic activity">
    <reaction evidence="12">
        <text>L-rhamnulose + ATP = L-rhamnulose 1-phosphate + ADP + H(+)</text>
        <dbReference type="Rhea" id="RHEA:20117"/>
        <dbReference type="ChEBI" id="CHEBI:15378"/>
        <dbReference type="ChEBI" id="CHEBI:17897"/>
        <dbReference type="ChEBI" id="CHEBI:30616"/>
        <dbReference type="ChEBI" id="CHEBI:58313"/>
        <dbReference type="ChEBI" id="CHEBI:456216"/>
        <dbReference type="EC" id="2.7.1.5"/>
    </reaction>
</comment>
<evidence type="ECO:0000256" key="9">
    <source>
        <dbReference type="ARBA" id="ARBA00023308"/>
    </source>
</evidence>
<feature type="binding site" evidence="12">
    <location>
        <position position="298"/>
    </location>
    <ligand>
        <name>substrate</name>
    </ligand>
</feature>
<dbReference type="HAMAP" id="MF_00541">
    <property type="entry name" value="RhaA"/>
    <property type="match status" value="1"/>
</dbReference>
<evidence type="ECO:0000256" key="6">
    <source>
        <dbReference type="ARBA" id="ARBA00022840"/>
    </source>
</evidence>
<reference evidence="15 16" key="1">
    <citation type="submission" date="2018-10" db="EMBL/GenBank/DDBJ databases">
        <title>Phylogenomics of Brevibacillus.</title>
        <authorList>
            <person name="Dunlap C."/>
        </authorList>
    </citation>
    <scope>NUCLEOTIDE SEQUENCE [LARGE SCALE GENOMIC DNA]</scope>
    <source>
        <strain evidence="15 16">JCM 15774</strain>
    </source>
</reference>
<dbReference type="SUPFAM" id="SSF53067">
    <property type="entry name" value="Actin-like ATPase domain"/>
    <property type="match status" value="2"/>
</dbReference>
<comment type="subcellular location">
    <subcellularLocation>
        <location evidence="11">Cytoplasm</location>
    </subcellularLocation>
</comment>
<dbReference type="PANTHER" id="PTHR30268">
    <property type="entry name" value="L-RHAMNOSE ISOMERASE"/>
    <property type="match status" value="1"/>
</dbReference>